<evidence type="ECO:0000313" key="2">
    <source>
        <dbReference type="EMBL" id="ROT41966.1"/>
    </source>
</evidence>
<dbReference type="InterPro" id="IPR050312">
    <property type="entry name" value="IolE/XylAMocC-like"/>
</dbReference>
<dbReference type="EMBL" id="ML119051">
    <property type="protein sequence ID" value="ROT41966.1"/>
    <property type="molecule type" value="Genomic_DNA"/>
</dbReference>
<dbReference type="GeneID" id="39578575"/>
<dbReference type="Gene3D" id="3.20.20.150">
    <property type="entry name" value="Divalent-metal-dependent TIM barrel enzymes"/>
    <property type="match status" value="1"/>
</dbReference>
<dbReference type="STRING" id="1314773.A0A3N2Q5J3"/>
<evidence type="ECO:0000313" key="3">
    <source>
        <dbReference type="Proteomes" id="UP000272025"/>
    </source>
</evidence>
<proteinExistence type="predicted"/>
<dbReference type="InterPro" id="IPR013022">
    <property type="entry name" value="Xyl_isomerase-like_TIM-brl"/>
</dbReference>
<dbReference type="AlphaFoldDB" id="A0A3N2Q5J3"/>
<dbReference type="PANTHER" id="PTHR12110:SF21">
    <property type="entry name" value="XYLOSE ISOMERASE-LIKE TIM BARREL DOMAIN-CONTAINING PROTEIN"/>
    <property type="match status" value="1"/>
</dbReference>
<accession>A0A3N2Q5J3</accession>
<sequence>MPCRLAISTVSLGRCWAGHTLEHKLDMAAKYNYGGIELWHEDLMDMADRFPEGGASVVANQLAAARYVRQLCADRRLTILNLQPFQHYEGLVDRAHHARRVDEFRLWLRLCHALGTSLIAVASNVLPADQVSPDLDLHVADLREIADLAAAAAASPPVRLTFESLAWGTRVDTWEESWDVVCRVDRPNFGLCLDTFNMAGRIYADPAAETGLAGSGSISNAEEAVRASMGRLVASVDPARVFYVQVVDAERLREPLRPGHAFWNGEQPPRMMWSRNCRLFYGETSRGAYLPVREMAAAIFQGLGFEGWVSLELFHRRIVDEDPAVPEELAQRGALSWVKLVRDMRLVEAEDTMMMTASL</sequence>
<dbReference type="Proteomes" id="UP000272025">
    <property type="component" value="Unassembled WGS sequence"/>
</dbReference>
<feature type="domain" description="Xylose isomerase-like TIM barrel" evidence="1">
    <location>
        <begin position="26"/>
        <end position="330"/>
    </location>
</feature>
<evidence type="ECO:0000259" key="1">
    <source>
        <dbReference type="Pfam" id="PF01261"/>
    </source>
</evidence>
<dbReference type="SUPFAM" id="SSF51658">
    <property type="entry name" value="Xylose isomerase-like"/>
    <property type="match status" value="1"/>
</dbReference>
<name>A0A3N2Q5J3_SODAK</name>
<dbReference type="PANTHER" id="PTHR12110">
    <property type="entry name" value="HYDROXYPYRUVATE ISOMERASE"/>
    <property type="match status" value="1"/>
</dbReference>
<reference evidence="2 3" key="1">
    <citation type="journal article" date="2018" name="Mol. Ecol.">
        <title>The obligate alkalophilic soda-lake fungus Sodiomyces alkalinus has shifted to a protein diet.</title>
        <authorList>
            <person name="Grum-Grzhimaylo A.A."/>
            <person name="Falkoski D.L."/>
            <person name="van den Heuvel J."/>
            <person name="Valero-Jimenez C.A."/>
            <person name="Min B."/>
            <person name="Choi I.G."/>
            <person name="Lipzen A."/>
            <person name="Daum C.G."/>
            <person name="Aanen D.K."/>
            <person name="Tsang A."/>
            <person name="Henrissat B."/>
            <person name="Bilanenko E.N."/>
            <person name="de Vries R.P."/>
            <person name="van Kan J.A.L."/>
            <person name="Grigoriev I.V."/>
            <person name="Debets A.J.M."/>
        </authorList>
    </citation>
    <scope>NUCLEOTIDE SEQUENCE [LARGE SCALE GENOMIC DNA]</scope>
    <source>
        <strain evidence="2 3">F11</strain>
    </source>
</reference>
<organism evidence="2 3">
    <name type="scientific">Sodiomyces alkalinus (strain CBS 110278 / VKM F-3762 / F11)</name>
    <name type="common">Alkaliphilic filamentous fungus</name>
    <dbReference type="NCBI Taxonomy" id="1314773"/>
    <lineage>
        <taxon>Eukaryota</taxon>
        <taxon>Fungi</taxon>
        <taxon>Dikarya</taxon>
        <taxon>Ascomycota</taxon>
        <taxon>Pezizomycotina</taxon>
        <taxon>Sordariomycetes</taxon>
        <taxon>Hypocreomycetidae</taxon>
        <taxon>Glomerellales</taxon>
        <taxon>Plectosphaerellaceae</taxon>
        <taxon>Sodiomyces</taxon>
    </lineage>
</organism>
<gene>
    <name evidence="2" type="ORF">SODALDRAFT_326138</name>
</gene>
<protein>
    <submittedName>
        <fullName evidence="2">3-dehydroshikimate dehydratase</fullName>
    </submittedName>
</protein>
<dbReference type="InterPro" id="IPR036237">
    <property type="entry name" value="Xyl_isomerase-like_sf"/>
</dbReference>
<dbReference type="RefSeq" id="XP_028469772.1">
    <property type="nucleotide sequence ID" value="XM_028610097.1"/>
</dbReference>
<dbReference type="OrthoDB" id="5360893at2759"/>
<dbReference type="Pfam" id="PF01261">
    <property type="entry name" value="AP_endonuc_2"/>
    <property type="match status" value="1"/>
</dbReference>
<keyword evidence="3" id="KW-1185">Reference proteome</keyword>